<reference evidence="2" key="1">
    <citation type="submission" date="2019-08" db="EMBL/GenBank/DDBJ databases">
        <authorList>
            <person name="Kucharzyk K."/>
            <person name="Murdoch R.W."/>
            <person name="Higgins S."/>
            <person name="Loffler F."/>
        </authorList>
    </citation>
    <scope>NUCLEOTIDE SEQUENCE</scope>
</reference>
<dbReference type="EMBL" id="VSSQ01003643">
    <property type="protein sequence ID" value="MPM21675.1"/>
    <property type="molecule type" value="Genomic_DNA"/>
</dbReference>
<accession>A0A644XZK0</accession>
<protein>
    <recommendedName>
        <fullName evidence="1">LysM domain-containing protein</fullName>
    </recommendedName>
</protein>
<dbReference type="AlphaFoldDB" id="A0A644XZK0"/>
<name>A0A644XZK0_9ZZZZ</name>
<dbReference type="InterPro" id="IPR036779">
    <property type="entry name" value="LysM_dom_sf"/>
</dbReference>
<comment type="caution">
    <text evidence="2">The sequence shown here is derived from an EMBL/GenBank/DDBJ whole genome shotgun (WGS) entry which is preliminary data.</text>
</comment>
<proteinExistence type="predicted"/>
<dbReference type="InterPro" id="IPR045361">
    <property type="entry name" value="CIS_tube_prot_N"/>
</dbReference>
<dbReference type="SMART" id="SM00257">
    <property type="entry name" value="LysM"/>
    <property type="match status" value="1"/>
</dbReference>
<evidence type="ECO:0000313" key="2">
    <source>
        <dbReference type="EMBL" id="MPM21675.1"/>
    </source>
</evidence>
<dbReference type="Pfam" id="PF19266">
    <property type="entry name" value="CIS_tube"/>
    <property type="match status" value="1"/>
</dbReference>
<dbReference type="Pfam" id="PF01476">
    <property type="entry name" value="LysM"/>
    <property type="match status" value="1"/>
</dbReference>
<gene>
    <name evidence="2" type="ORF">SDC9_68120</name>
</gene>
<dbReference type="Gene3D" id="3.10.350.10">
    <property type="entry name" value="LysM domain"/>
    <property type="match status" value="1"/>
</dbReference>
<evidence type="ECO:0000259" key="1">
    <source>
        <dbReference type="PROSITE" id="PS51782"/>
    </source>
</evidence>
<organism evidence="2">
    <name type="scientific">bioreactor metagenome</name>
    <dbReference type="NCBI Taxonomy" id="1076179"/>
    <lineage>
        <taxon>unclassified sequences</taxon>
        <taxon>metagenomes</taxon>
        <taxon>ecological metagenomes</taxon>
    </lineage>
</organism>
<feature type="domain" description="LysM" evidence="1">
    <location>
        <begin position="189"/>
        <end position="236"/>
    </location>
</feature>
<dbReference type="CDD" id="cd00118">
    <property type="entry name" value="LysM"/>
    <property type="match status" value="1"/>
</dbReference>
<sequence length="240" mass="26988">MYIGLPNPNQLIPLKKLHISKAGGTDLGFDVLFNPEKYVQTRQVQYSDKAGLSMDMPITQFSHGSAEILKFSLFFDSMTAGSEVGGAFGDRLKMEVNSKPPSILKFVDVSTYTEKVYKLMEIDPKLHVPPLLRLDWGSLHFTGHLVQCEQNFVRFNEKGIPVRAWLECTFRQFISNVGTKSLESPDTTKYRTVRQGDTLSGFAGREYGEAGRWREIAKANHMTNPRLLRSGDTIALPALK</sequence>
<dbReference type="InterPro" id="IPR018392">
    <property type="entry name" value="LysM"/>
</dbReference>
<dbReference type="PROSITE" id="PS51782">
    <property type="entry name" value="LYSM"/>
    <property type="match status" value="1"/>
</dbReference>